<feature type="compositionally biased region" description="Basic and acidic residues" evidence="6">
    <location>
        <begin position="67"/>
        <end position="77"/>
    </location>
</feature>
<feature type="transmembrane region" description="Helical" evidence="7">
    <location>
        <begin position="216"/>
        <end position="243"/>
    </location>
</feature>
<dbReference type="OrthoDB" id="9781030at2"/>
<dbReference type="EMBL" id="PVZS01000009">
    <property type="protein sequence ID" value="PSC05104.1"/>
    <property type="molecule type" value="Genomic_DNA"/>
</dbReference>
<dbReference type="NCBIfam" id="TIGR00765">
    <property type="entry name" value="yihY_not_rbn"/>
    <property type="match status" value="1"/>
</dbReference>
<feature type="transmembrane region" description="Helical" evidence="7">
    <location>
        <begin position="321"/>
        <end position="343"/>
    </location>
</feature>
<accession>A0A2T1HTY8</accession>
<evidence type="ECO:0000256" key="6">
    <source>
        <dbReference type="SAM" id="MobiDB-lite"/>
    </source>
</evidence>
<organism evidence="8 9">
    <name type="scientific">Alsobacter soli</name>
    <dbReference type="NCBI Taxonomy" id="2109933"/>
    <lineage>
        <taxon>Bacteria</taxon>
        <taxon>Pseudomonadati</taxon>
        <taxon>Pseudomonadota</taxon>
        <taxon>Alphaproteobacteria</taxon>
        <taxon>Hyphomicrobiales</taxon>
        <taxon>Alsobacteraceae</taxon>
        <taxon>Alsobacter</taxon>
    </lineage>
</organism>
<feature type="region of interest" description="Disordered" evidence="6">
    <location>
        <begin position="38"/>
        <end position="77"/>
    </location>
</feature>
<evidence type="ECO:0000256" key="2">
    <source>
        <dbReference type="ARBA" id="ARBA00022475"/>
    </source>
</evidence>
<name>A0A2T1HTY8_9HYPH</name>
<dbReference type="PANTHER" id="PTHR30213:SF0">
    <property type="entry name" value="UPF0761 MEMBRANE PROTEIN YIHY"/>
    <property type="match status" value="1"/>
</dbReference>
<feature type="compositionally biased region" description="Basic and acidic residues" evidence="6">
    <location>
        <begin position="352"/>
        <end position="362"/>
    </location>
</feature>
<keyword evidence="5 7" id="KW-0472">Membrane</keyword>
<sequence>MSVFTARSSRKRRPSRLRSAALSMVTMALVGAVAGLLERNPDRPDGEAGPPRGQPKRSHGSLLEAAEPGRGRWAKSPEDIPARGWKDILWRTYEQINDDRVLATAAGVTYYALLALFPAIAAFVAIYGLFADPQTIQQHFDEAKSIMPYGAADVIGEQLKSATSKDPSTLGFTTAIGILVSLWSANSGMKAIFDALNVAYNEKEKRSFFWLNAQSLLFTLGGFVFLALTLAAIVAVPIILHVLPLGPLAGWAVTIAPWVVMLGLIVFALAVLYRYGPSRTEPQWRWVTPGSLLASVVWLIASAGLSFYASHFANYDKTYGSLGAVIGFMIWMWVSAIIILVGAEMNSEIEHQTVRDSTEKEGAPIGTRGATMADTVGKAKT</sequence>
<feature type="transmembrane region" description="Helical" evidence="7">
    <location>
        <begin position="108"/>
        <end position="130"/>
    </location>
</feature>
<feature type="transmembrane region" description="Helical" evidence="7">
    <location>
        <begin position="255"/>
        <end position="275"/>
    </location>
</feature>
<evidence type="ECO:0000256" key="1">
    <source>
        <dbReference type="ARBA" id="ARBA00004651"/>
    </source>
</evidence>
<evidence type="ECO:0000256" key="4">
    <source>
        <dbReference type="ARBA" id="ARBA00022989"/>
    </source>
</evidence>
<keyword evidence="4 7" id="KW-1133">Transmembrane helix</keyword>
<evidence type="ECO:0000256" key="5">
    <source>
        <dbReference type="ARBA" id="ARBA00023136"/>
    </source>
</evidence>
<feature type="transmembrane region" description="Helical" evidence="7">
    <location>
        <begin position="287"/>
        <end position="309"/>
    </location>
</feature>
<proteinExistence type="predicted"/>
<feature type="transmembrane region" description="Helical" evidence="7">
    <location>
        <begin position="20"/>
        <end position="37"/>
    </location>
</feature>
<dbReference type="GO" id="GO:0005886">
    <property type="term" value="C:plasma membrane"/>
    <property type="evidence" value="ECO:0007669"/>
    <property type="project" value="UniProtKB-SubCell"/>
</dbReference>
<evidence type="ECO:0000256" key="7">
    <source>
        <dbReference type="SAM" id="Phobius"/>
    </source>
</evidence>
<keyword evidence="3 7" id="KW-0812">Transmembrane</keyword>
<dbReference type="Proteomes" id="UP000239772">
    <property type="component" value="Unassembled WGS sequence"/>
</dbReference>
<dbReference type="RefSeq" id="WP_106336552.1">
    <property type="nucleotide sequence ID" value="NZ_PVZS01000009.1"/>
</dbReference>
<protein>
    <submittedName>
        <fullName evidence="8">Uncharacterized protein</fullName>
    </submittedName>
</protein>
<feature type="region of interest" description="Disordered" evidence="6">
    <location>
        <begin position="352"/>
        <end position="381"/>
    </location>
</feature>
<dbReference type="Pfam" id="PF03631">
    <property type="entry name" value="Virul_fac_BrkB"/>
    <property type="match status" value="1"/>
</dbReference>
<reference evidence="9" key="1">
    <citation type="submission" date="2018-03" db="EMBL/GenBank/DDBJ databases">
        <authorList>
            <person name="Sun L."/>
            <person name="Liu H."/>
            <person name="Chen W."/>
            <person name="Huang K."/>
            <person name="Liu W."/>
            <person name="Gao X."/>
        </authorList>
    </citation>
    <scope>NUCLEOTIDE SEQUENCE [LARGE SCALE GENOMIC DNA]</scope>
    <source>
        <strain evidence="9">SH9</strain>
    </source>
</reference>
<evidence type="ECO:0000313" key="9">
    <source>
        <dbReference type="Proteomes" id="UP000239772"/>
    </source>
</evidence>
<comment type="subcellular location">
    <subcellularLocation>
        <location evidence="1">Cell membrane</location>
        <topology evidence="1">Multi-pass membrane protein</topology>
    </subcellularLocation>
</comment>
<evidence type="ECO:0000313" key="8">
    <source>
        <dbReference type="EMBL" id="PSC05104.1"/>
    </source>
</evidence>
<gene>
    <name evidence="8" type="ORF">SLNSH_09760</name>
</gene>
<dbReference type="PANTHER" id="PTHR30213">
    <property type="entry name" value="INNER MEMBRANE PROTEIN YHJD"/>
    <property type="match status" value="1"/>
</dbReference>
<evidence type="ECO:0000256" key="3">
    <source>
        <dbReference type="ARBA" id="ARBA00022692"/>
    </source>
</evidence>
<comment type="caution">
    <text evidence="8">The sequence shown here is derived from an EMBL/GenBank/DDBJ whole genome shotgun (WGS) entry which is preliminary data.</text>
</comment>
<dbReference type="AlphaFoldDB" id="A0A2T1HTY8"/>
<dbReference type="InterPro" id="IPR017039">
    <property type="entry name" value="Virul_fac_BrkB"/>
</dbReference>
<keyword evidence="2" id="KW-1003">Cell membrane</keyword>
<keyword evidence="9" id="KW-1185">Reference proteome</keyword>